<feature type="binding site" evidence="8">
    <location>
        <position position="408"/>
    </location>
    <ligand>
        <name>[4Fe-4S] cluster</name>
        <dbReference type="ChEBI" id="CHEBI:49883"/>
        <label>1</label>
    </ligand>
</feature>
<feature type="binding site" evidence="8">
    <location>
        <position position="369"/>
    </location>
    <ligand>
        <name>[4Fe-4S] cluster</name>
        <dbReference type="ChEBI" id="CHEBI:49883"/>
        <label>2</label>
    </ligand>
</feature>
<dbReference type="SUPFAM" id="SSF142019">
    <property type="entry name" value="Nqo1 FMN-binding domain-like"/>
    <property type="match status" value="1"/>
</dbReference>
<dbReference type="Pfam" id="PF13375">
    <property type="entry name" value="RnfC_N"/>
    <property type="match status" value="1"/>
</dbReference>
<protein>
    <recommendedName>
        <fullName evidence="8">Ion-translocating oxidoreductase complex subunit C</fullName>
        <ecNumber evidence="8">7.-.-.-</ecNumber>
    </recommendedName>
    <alternativeName>
        <fullName evidence="8">Rnf electron transport complex subunit C</fullName>
    </alternativeName>
</protein>
<keyword evidence="3 8" id="KW-0479">Metal-binding</keyword>
<dbReference type="PANTHER" id="PTHR43034">
    <property type="entry name" value="ION-TRANSLOCATING OXIDOREDUCTASE COMPLEX SUBUNIT C"/>
    <property type="match status" value="1"/>
</dbReference>
<feature type="binding site" evidence="8">
    <location>
        <position position="365"/>
    </location>
    <ligand>
        <name>[4Fe-4S] cluster</name>
        <dbReference type="ChEBI" id="CHEBI:49883"/>
        <label>1</label>
    </ligand>
</feature>
<accession>A0A410P5W6</accession>
<gene>
    <name evidence="8" type="primary">rnfC</name>
    <name evidence="10" type="ORF">BU251_07570</name>
</gene>
<dbReference type="AlphaFoldDB" id="A0A410P5W6"/>
<comment type="subcellular location">
    <subcellularLocation>
        <location evidence="8">Cell membrane</location>
        <topology evidence="8">Peripheral membrane protein</topology>
    </subcellularLocation>
</comment>
<dbReference type="GO" id="GO:0046872">
    <property type="term" value="F:metal ion binding"/>
    <property type="evidence" value="ECO:0007669"/>
    <property type="project" value="UniProtKB-KW"/>
</dbReference>
<evidence type="ECO:0000259" key="9">
    <source>
        <dbReference type="PROSITE" id="PS51379"/>
    </source>
</evidence>
<evidence type="ECO:0000313" key="11">
    <source>
        <dbReference type="Proteomes" id="UP000287243"/>
    </source>
</evidence>
<dbReference type="PANTHER" id="PTHR43034:SF2">
    <property type="entry name" value="ION-TRANSLOCATING OXIDOREDUCTASE COMPLEX SUBUNIT C"/>
    <property type="match status" value="1"/>
</dbReference>
<dbReference type="SUPFAM" id="SSF46548">
    <property type="entry name" value="alpha-helical ferredoxin"/>
    <property type="match status" value="1"/>
</dbReference>
<keyword evidence="8" id="KW-1278">Translocase</keyword>
<dbReference type="Gene3D" id="3.30.70.20">
    <property type="match status" value="1"/>
</dbReference>
<dbReference type="Pfam" id="PF10531">
    <property type="entry name" value="SLBB"/>
    <property type="match status" value="1"/>
</dbReference>
<comment type="subunit">
    <text evidence="8">The complex is composed of six subunits: RnfA, RnfB, RnfC, RnfD, RnfE and RnfG.</text>
</comment>
<feature type="binding site" evidence="8">
    <location>
        <position position="359"/>
    </location>
    <ligand>
        <name>[4Fe-4S] cluster</name>
        <dbReference type="ChEBI" id="CHEBI:49883"/>
        <label>1</label>
    </ligand>
</feature>
<name>A0A410P5W6_VELA1</name>
<keyword evidence="4 8" id="KW-0677">Repeat</keyword>
<dbReference type="Pfam" id="PF13237">
    <property type="entry name" value="Fer4_10"/>
    <property type="match status" value="1"/>
</dbReference>
<dbReference type="InterPro" id="IPR026902">
    <property type="entry name" value="RnfC_N"/>
</dbReference>
<evidence type="ECO:0000256" key="8">
    <source>
        <dbReference type="HAMAP-Rule" id="MF_00461"/>
    </source>
</evidence>
<keyword evidence="8" id="KW-0472">Membrane</keyword>
<feature type="binding site" evidence="8">
    <location>
        <position position="398"/>
    </location>
    <ligand>
        <name>[4Fe-4S] cluster</name>
        <dbReference type="ChEBI" id="CHEBI:49883"/>
        <label>2</label>
    </ligand>
</feature>
<dbReference type="OrthoDB" id="9767754at2"/>
<dbReference type="Pfam" id="PF01512">
    <property type="entry name" value="Complex1_51K"/>
    <property type="match status" value="1"/>
</dbReference>
<keyword evidence="11" id="KW-1185">Reference proteome</keyword>
<dbReference type="InterPro" id="IPR017896">
    <property type="entry name" value="4Fe4S_Fe-S-bd"/>
</dbReference>
<comment type="function">
    <text evidence="8">Part of a membrane-bound complex that couples electron transfer with translocation of ions across the membrane.</text>
</comment>
<proteinExistence type="inferred from homology"/>
<keyword evidence="7 8" id="KW-0411">Iron-sulfur</keyword>
<feature type="domain" description="4Fe-4S ferredoxin-type" evidence="9">
    <location>
        <begin position="350"/>
        <end position="372"/>
    </location>
</feature>
<evidence type="ECO:0000256" key="3">
    <source>
        <dbReference type="ARBA" id="ARBA00022723"/>
    </source>
</evidence>
<evidence type="ECO:0000256" key="1">
    <source>
        <dbReference type="ARBA" id="ARBA00022448"/>
    </source>
</evidence>
<dbReference type="NCBIfam" id="NF003454">
    <property type="entry name" value="PRK05035.1"/>
    <property type="match status" value="1"/>
</dbReference>
<dbReference type="InterPro" id="IPR017900">
    <property type="entry name" value="4Fe4S_Fe_S_CS"/>
</dbReference>
<dbReference type="PROSITE" id="PS00198">
    <property type="entry name" value="4FE4S_FER_1"/>
    <property type="match status" value="2"/>
</dbReference>
<dbReference type="Gene3D" id="3.40.50.11540">
    <property type="entry name" value="NADH-ubiquinone oxidoreductase 51kDa subunit"/>
    <property type="match status" value="1"/>
</dbReference>
<reference evidence="10 11" key="1">
    <citation type="submission" date="2017-01" db="EMBL/GenBank/DDBJ databases">
        <title>First insights into the biology of 'candidatus Vampirococcus archaeovorus'.</title>
        <authorList>
            <person name="Kizina J."/>
            <person name="Jordan S."/>
            <person name="Stueber K."/>
            <person name="Reinhardt R."/>
            <person name="Harder J."/>
        </authorList>
    </citation>
    <scope>NUCLEOTIDE SEQUENCE [LARGE SCALE GENOMIC DNA]</scope>
    <source>
        <strain evidence="10 11">LiM</strain>
    </source>
</reference>
<keyword evidence="6 8" id="KW-0408">Iron</keyword>
<comment type="similarity">
    <text evidence="8">Belongs to the 4Fe4S bacterial-type ferredoxin family. RnfC subfamily.</text>
</comment>
<evidence type="ECO:0000256" key="6">
    <source>
        <dbReference type="ARBA" id="ARBA00023004"/>
    </source>
</evidence>
<keyword evidence="1 8" id="KW-0813">Transport</keyword>
<evidence type="ECO:0000256" key="2">
    <source>
        <dbReference type="ARBA" id="ARBA00022485"/>
    </source>
</evidence>
<dbReference type="InterPro" id="IPR019554">
    <property type="entry name" value="Soluble_ligand-bd"/>
</dbReference>
<evidence type="ECO:0000256" key="4">
    <source>
        <dbReference type="ARBA" id="ARBA00022737"/>
    </source>
</evidence>
<dbReference type="EC" id="7.-.-.-" evidence="8"/>
<comment type="cofactor">
    <cofactor evidence="8">
        <name>[4Fe-4S] cluster</name>
        <dbReference type="ChEBI" id="CHEBI:49883"/>
    </cofactor>
    <text evidence="8">Binds 2 [4Fe-4S] clusters per subunit.</text>
</comment>
<dbReference type="PROSITE" id="PS51379">
    <property type="entry name" value="4FE4S_FER_2"/>
    <property type="match status" value="1"/>
</dbReference>
<keyword evidence="5 8" id="KW-0249">Electron transport</keyword>
<dbReference type="GO" id="GO:0051539">
    <property type="term" value="F:4 iron, 4 sulfur cluster binding"/>
    <property type="evidence" value="ECO:0007669"/>
    <property type="project" value="UniProtKB-KW"/>
</dbReference>
<keyword evidence="2 8" id="KW-0004">4Fe-4S</keyword>
<evidence type="ECO:0000313" key="10">
    <source>
        <dbReference type="EMBL" id="QAT17586.1"/>
    </source>
</evidence>
<sequence length="431" mass="47157">MVRIEEHKHLTENKPIEQAALPRRVVIPLVQHLGKRLDRVFVKAQDHVRRGDCLATSDKGVFAPVHASISGTVKQVADFPHPVFGFCRAIEIESDGKDEAAESMKPRTAGEIASLTAADIRTIVFESGIVGLGGATFPTHIKLAPARPIKDFIVNGAECEPYLTADSRLMIERSLQIIEGVKLVARTIQPENVFIAIEDNKPQAIRRMKEAAGSLGWHVVVLKTAYPQGGEKQVIKSCLRREVPPGKLPFDIGVLVQNVGTVFAVYEAVYFRKPLYERVMTVSGACLENPKNLLARLGTPVKDLLEQCGPMTREPKRIIMGGPMMGIAQFTPEAPVIKGTSGILALDEDEEKEQEESFCVRCGQCVENCPIGLNPGLIALAIAKGRLDLAQEYGIMDCIECGLCAYLCPGRRHIVQAIKAAKIKIRKGKTT</sequence>
<dbReference type="GO" id="GO:0009055">
    <property type="term" value="F:electron transfer activity"/>
    <property type="evidence" value="ECO:0007669"/>
    <property type="project" value="InterPro"/>
</dbReference>
<dbReference type="RefSeq" id="WP_128700474.1">
    <property type="nucleotide sequence ID" value="NZ_CP019384.1"/>
</dbReference>
<feature type="binding site" evidence="8">
    <location>
        <position position="404"/>
    </location>
    <ligand>
        <name>[4Fe-4S] cluster</name>
        <dbReference type="ChEBI" id="CHEBI:49883"/>
        <label>2</label>
    </ligand>
</feature>
<feature type="binding site" evidence="8">
    <location>
        <position position="362"/>
    </location>
    <ligand>
        <name>[4Fe-4S] cluster</name>
        <dbReference type="ChEBI" id="CHEBI:49883"/>
        <label>1</label>
    </ligand>
</feature>
<dbReference type="HAMAP" id="MF_00461">
    <property type="entry name" value="RsxC_RnfC"/>
    <property type="match status" value="1"/>
</dbReference>
<feature type="binding site" evidence="8">
    <location>
        <position position="401"/>
    </location>
    <ligand>
        <name>[4Fe-4S] cluster</name>
        <dbReference type="ChEBI" id="CHEBI:49883"/>
        <label>2</label>
    </ligand>
</feature>
<dbReference type="InterPro" id="IPR037225">
    <property type="entry name" value="Nuo51_FMN-bd_sf"/>
</dbReference>
<dbReference type="Proteomes" id="UP000287243">
    <property type="component" value="Chromosome"/>
</dbReference>
<organism evidence="10 11">
    <name type="scientific">Velamenicoccus archaeovorus</name>
    <dbReference type="NCBI Taxonomy" id="1930593"/>
    <lineage>
        <taxon>Bacteria</taxon>
        <taxon>Pseudomonadati</taxon>
        <taxon>Candidatus Omnitrophota</taxon>
        <taxon>Candidatus Velamenicoccus</taxon>
    </lineage>
</organism>
<keyword evidence="8" id="KW-1003">Cell membrane</keyword>
<dbReference type="InterPro" id="IPR011538">
    <property type="entry name" value="Nuo51_FMN-bd"/>
</dbReference>
<dbReference type="GO" id="GO:0005886">
    <property type="term" value="C:plasma membrane"/>
    <property type="evidence" value="ECO:0007669"/>
    <property type="project" value="UniProtKB-SubCell"/>
</dbReference>
<evidence type="ECO:0000256" key="5">
    <source>
        <dbReference type="ARBA" id="ARBA00022982"/>
    </source>
</evidence>
<evidence type="ECO:0000256" key="7">
    <source>
        <dbReference type="ARBA" id="ARBA00023014"/>
    </source>
</evidence>
<dbReference type="InterPro" id="IPR010208">
    <property type="entry name" value="Ion_transpt_RnfC/RsxC"/>
</dbReference>
<dbReference type="EMBL" id="CP019384">
    <property type="protein sequence ID" value="QAT17586.1"/>
    <property type="molecule type" value="Genomic_DNA"/>
</dbReference>
<dbReference type="Gene3D" id="3.10.20.600">
    <property type="match status" value="1"/>
</dbReference>
<dbReference type="NCBIfam" id="TIGR01945">
    <property type="entry name" value="rnfC"/>
    <property type="match status" value="1"/>
</dbReference>
<dbReference type="GO" id="GO:0022900">
    <property type="term" value="P:electron transport chain"/>
    <property type="evidence" value="ECO:0007669"/>
    <property type="project" value="UniProtKB-UniRule"/>
</dbReference>
<dbReference type="KEGG" id="vai:BU251_07570"/>